<proteinExistence type="predicted"/>
<dbReference type="Proteomes" id="UP000505377">
    <property type="component" value="Chromosome"/>
</dbReference>
<evidence type="ECO:0000313" key="3">
    <source>
        <dbReference type="Proteomes" id="UP000505377"/>
    </source>
</evidence>
<sequence>MPVDHFTLYDWSRSYVLPAEVRSNIPLRGSVGMLGAHNTARGLLVETCRHTGAHPTGLHYAETVLGDRAIVVVDITATAHLPTGDPLTVHTRTRHHRHDDARDGDWSISIDDISHPGRDRARPPSPPMQGWIVHRLLRQHTSARPGRGGECTGAGIGRVPSR</sequence>
<name>A0A6M6JMS8_9PSEU</name>
<keyword evidence="3" id="KW-1185">Reference proteome</keyword>
<protein>
    <submittedName>
        <fullName evidence="2">Uncharacterized protein</fullName>
    </submittedName>
</protein>
<feature type="region of interest" description="Disordered" evidence="1">
    <location>
        <begin position="90"/>
        <end position="162"/>
    </location>
</feature>
<gene>
    <name evidence="2" type="ORF">HOP40_20735</name>
</gene>
<organism evidence="2 3">
    <name type="scientific">Pseudonocardia broussonetiae</name>
    <dbReference type="NCBI Taxonomy" id="2736640"/>
    <lineage>
        <taxon>Bacteria</taxon>
        <taxon>Bacillati</taxon>
        <taxon>Actinomycetota</taxon>
        <taxon>Actinomycetes</taxon>
        <taxon>Pseudonocardiales</taxon>
        <taxon>Pseudonocardiaceae</taxon>
        <taxon>Pseudonocardia</taxon>
    </lineage>
</organism>
<evidence type="ECO:0000256" key="1">
    <source>
        <dbReference type="SAM" id="MobiDB-lite"/>
    </source>
</evidence>
<dbReference type="EMBL" id="CP053564">
    <property type="protein sequence ID" value="QJY47922.1"/>
    <property type="molecule type" value="Genomic_DNA"/>
</dbReference>
<accession>A0A6M6JMS8</accession>
<dbReference type="RefSeq" id="WP_172161071.1">
    <property type="nucleotide sequence ID" value="NZ_CP053564.1"/>
</dbReference>
<evidence type="ECO:0000313" key="2">
    <source>
        <dbReference type="EMBL" id="QJY47922.1"/>
    </source>
</evidence>
<reference evidence="2 3" key="1">
    <citation type="submission" date="2020-05" db="EMBL/GenBank/DDBJ databases">
        <authorList>
            <person name="Mo P."/>
        </authorList>
    </citation>
    <scope>NUCLEOTIDE SEQUENCE [LARGE SCALE GENOMIC DNA]</scope>
    <source>
        <strain evidence="2 3">Gen01</strain>
    </source>
</reference>
<dbReference type="AlphaFoldDB" id="A0A6M6JMS8"/>
<feature type="compositionally biased region" description="Basic and acidic residues" evidence="1">
    <location>
        <begin position="112"/>
        <end position="122"/>
    </location>
</feature>
<feature type="compositionally biased region" description="Gly residues" evidence="1">
    <location>
        <begin position="146"/>
        <end position="156"/>
    </location>
</feature>
<dbReference type="KEGG" id="pbro:HOP40_20735"/>